<dbReference type="OrthoDB" id="4939806at2759"/>
<name>A0A0B2X4Z3_METAS</name>
<sequence length="216" mass="24395">MVRMDRITLEKNYSWPSPARHSSLLRSFVSAKESFVPPAGSSPINARHYDSVPGFDAQNSREHLQSVLESGLGGTDLDSRDMTSRTISPETDLEGATIRVADGEETTGRIQRGNQKRKNTRRTTGSGEHRIGKKRASVSRRQVFEYSRLGAIRSGVDGRIRFKIYWKPTWGPLEDLRGTRALKEAEELIVNAYDEVTWDEEMRRSGRLASATRSNR</sequence>
<gene>
    <name evidence="2" type="ORF">MAM_01303</name>
</gene>
<dbReference type="AlphaFoldDB" id="A0A0B2X4Z3"/>
<comment type="caution">
    <text evidence="2">The sequence shown here is derived from an EMBL/GenBank/DDBJ whole genome shotgun (WGS) entry which is preliminary data.</text>
</comment>
<accession>A0A0B2X4Z3</accession>
<keyword evidence="3" id="KW-1185">Reference proteome</keyword>
<organism evidence="2 3">
    <name type="scientific">Metarhizium album (strain ARSEF 1941)</name>
    <dbReference type="NCBI Taxonomy" id="1081103"/>
    <lineage>
        <taxon>Eukaryota</taxon>
        <taxon>Fungi</taxon>
        <taxon>Dikarya</taxon>
        <taxon>Ascomycota</taxon>
        <taxon>Pezizomycotina</taxon>
        <taxon>Sordariomycetes</taxon>
        <taxon>Hypocreomycetidae</taxon>
        <taxon>Hypocreales</taxon>
        <taxon>Clavicipitaceae</taxon>
        <taxon>Metarhizium</taxon>
    </lineage>
</organism>
<protein>
    <submittedName>
        <fullName evidence="2">Uncharacterized protein</fullName>
    </submittedName>
</protein>
<evidence type="ECO:0000313" key="3">
    <source>
        <dbReference type="Proteomes" id="UP000030816"/>
    </source>
</evidence>
<feature type="region of interest" description="Disordered" evidence="1">
    <location>
        <begin position="102"/>
        <end position="136"/>
    </location>
</feature>
<dbReference type="EMBL" id="AZHE01000002">
    <property type="protein sequence ID" value="KHO00525.1"/>
    <property type="molecule type" value="Genomic_DNA"/>
</dbReference>
<proteinExistence type="predicted"/>
<reference evidence="2 3" key="1">
    <citation type="journal article" date="2014" name="Proc. Natl. Acad. Sci. U.S.A.">
        <title>Trajectory and genomic determinants of fungal-pathogen speciation and host adaptation.</title>
        <authorList>
            <person name="Hu X."/>
            <person name="Xiao G."/>
            <person name="Zheng P."/>
            <person name="Shang Y."/>
            <person name="Su Y."/>
            <person name="Zhang X."/>
            <person name="Liu X."/>
            <person name="Zhan S."/>
            <person name="St Leger R.J."/>
            <person name="Wang C."/>
        </authorList>
    </citation>
    <scope>NUCLEOTIDE SEQUENCE [LARGE SCALE GENOMIC DNA]</scope>
    <source>
        <strain evidence="2 3">ARSEF 1941</strain>
    </source>
</reference>
<dbReference type="RefSeq" id="XP_040681590.1">
    <property type="nucleotide sequence ID" value="XM_040820102.1"/>
</dbReference>
<evidence type="ECO:0000313" key="2">
    <source>
        <dbReference type="EMBL" id="KHO00525.1"/>
    </source>
</evidence>
<dbReference type="Proteomes" id="UP000030816">
    <property type="component" value="Unassembled WGS sequence"/>
</dbReference>
<dbReference type="GeneID" id="63735758"/>
<dbReference type="HOGENOM" id="CLU_103439_0_0_1"/>
<evidence type="ECO:0000256" key="1">
    <source>
        <dbReference type="SAM" id="MobiDB-lite"/>
    </source>
</evidence>